<gene>
    <name evidence="1" type="ORF">SAMN06295905_2775</name>
</gene>
<evidence type="ECO:0000313" key="1">
    <source>
        <dbReference type="EMBL" id="SMQ85497.1"/>
    </source>
</evidence>
<accession>A0A1Y6GAN5</accession>
<proteinExistence type="predicted"/>
<name>A0A1Y6GAN5_9HYPH</name>
<keyword evidence="2" id="KW-1185">Reference proteome</keyword>
<organism evidence="1 2">
    <name type="scientific">Devosia lucknowensis</name>
    <dbReference type="NCBI Taxonomy" id="1096929"/>
    <lineage>
        <taxon>Bacteria</taxon>
        <taxon>Pseudomonadati</taxon>
        <taxon>Pseudomonadota</taxon>
        <taxon>Alphaproteobacteria</taxon>
        <taxon>Hyphomicrobiales</taxon>
        <taxon>Devosiaceae</taxon>
        <taxon>Devosia</taxon>
    </lineage>
</organism>
<protein>
    <submittedName>
        <fullName evidence="1">Uncharacterized protein</fullName>
    </submittedName>
</protein>
<dbReference type="Proteomes" id="UP000194474">
    <property type="component" value="Unassembled WGS sequence"/>
</dbReference>
<sequence>MVSVTDETPAEFAFKVAGVPFVVANDRLHTILEGDLVVRDELWSGFAFYSVLPDISAFTQQDVYLFGRPSTERNFIHVMVERFCPTVRKQDDCDAAEQDALMLSSYAQLSPDWPVEPIAGLTPIKQTLGPGDDPASPVPWDDIYSIDDAFAAVGGGYISCSRPERLPVPHCEHRFIWRDVLRIKLTYKRSNVHEWAAIRAKSIQILDQLANREPGTDGMKTVYFPKDYNPTR</sequence>
<reference evidence="2" key="1">
    <citation type="submission" date="2017-04" db="EMBL/GenBank/DDBJ databases">
        <authorList>
            <person name="Varghese N."/>
            <person name="Submissions S."/>
        </authorList>
    </citation>
    <scope>NUCLEOTIDE SEQUENCE [LARGE SCALE GENOMIC DNA]</scope>
</reference>
<evidence type="ECO:0000313" key="2">
    <source>
        <dbReference type="Proteomes" id="UP000194474"/>
    </source>
</evidence>
<dbReference type="AlphaFoldDB" id="A0A1Y6GAN5"/>
<dbReference type="EMBL" id="FXWK01000002">
    <property type="protein sequence ID" value="SMQ85497.1"/>
    <property type="molecule type" value="Genomic_DNA"/>
</dbReference>